<keyword evidence="4" id="KW-0813">Transport</keyword>
<protein>
    <submittedName>
        <fullName evidence="6">Calx-beta domain protein</fullName>
    </submittedName>
</protein>
<accession>A0A1A8T295</accession>
<dbReference type="Pfam" id="PF00089">
    <property type="entry name" value="Trypsin"/>
    <property type="match status" value="1"/>
</dbReference>
<dbReference type="InterPro" id="IPR009003">
    <property type="entry name" value="Peptidase_S1_PA"/>
</dbReference>
<dbReference type="OrthoDB" id="8884718at2"/>
<dbReference type="PANTHER" id="PTHR11878">
    <property type="entry name" value="SODIUM/CALCIUM EXCHANGER"/>
    <property type="match status" value="1"/>
</dbReference>
<sequence>MITTSYYSSSRYSTSNNGYDGVVRIASNGSVGTGALLYDGRAVLTAAHLLDGVSSAEVTFLINGVKTRVSSSDYLLHPSADTTAANNDLAILWLDSTPITAERYQIYRDSDEIGQTFTMAGFGQYGEGASATRYNGSDSVRYKAQNTFDVTGDEFKQGLGSEISWTPASGTQLLADFDNGSAANDAFGMLLGVNDLGLGADEGLIAPGDSGGSAFIDGVIAGVASYTASVSTWWADTDIDEVTNSSFGELAAWQRVSHYQRWIDQSVREHYDSAPESPAEVQLEVVEGDSGSSYAYFMVSFNGDRGMADDIISVDYQTRDGSATAGEDYLALSGTLNIYDDESYALIAVEVLGDQTVEDDEAFYLDITNPLGGSFGDGVVTLTAMRTILNDDLI</sequence>
<dbReference type="PROSITE" id="PS50240">
    <property type="entry name" value="TRYPSIN_DOM"/>
    <property type="match status" value="1"/>
</dbReference>
<keyword evidence="4" id="KW-0406">Ion transport</keyword>
<dbReference type="InterPro" id="IPR003644">
    <property type="entry name" value="Calx_beta"/>
</dbReference>
<dbReference type="GO" id="GO:0004252">
    <property type="term" value="F:serine-type endopeptidase activity"/>
    <property type="evidence" value="ECO:0007669"/>
    <property type="project" value="InterPro"/>
</dbReference>
<dbReference type="AlphaFoldDB" id="A0A1A8T295"/>
<dbReference type="SMART" id="SM00237">
    <property type="entry name" value="Calx_beta"/>
    <property type="match status" value="1"/>
</dbReference>
<dbReference type="PANTHER" id="PTHR11878:SF65">
    <property type="entry name" value="NA_CA-EXCHANGE PROTEIN, ISOFORM G"/>
    <property type="match status" value="1"/>
</dbReference>
<dbReference type="InterPro" id="IPR043504">
    <property type="entry name" value="Peptidase_S1_PA_chymotrypsin"/>
</dbReference>
<dbReference type="Gene3D" id="2.40.10.10">
    <property type="entry name" value="Trypsin-like serine proteases"/>
    <property type="match status" value="1"/>
</dbReference>
<dbReference type="InterPro" id="IPR051171">
    <property type="entry name" value="CaCA"/>
</dbReference>
<dbReference type="GO" id="GO:0016020">
    <property type="term" value="C:membrane"/>
    <property type="evidence" value="ECO:0007669"/>
    <property type="project" value="InterPro"/>
</dbReference>
<keyword evidence="1" id="KW-0732">Signal</keyword>
<dbReference type="Proteomes" id="UP000092627">
    <property type="component" value="Unassembled WGS sequence"/>
</dbReference>
<evidence type="ECO:0000256" key="2">
    <source>
        <dbReference type="ARBA" id="ARBA00022737"/>
    </source>
</evidence>
<dbReference type="InterPro" id="IPR001254">
    <property type="entry name" value="Trypsin_dom"/>
</dbReference>
<keyword evidence="3" id="KW-0106">Calcium</keyword>
<evidence type="ECO:0000313" key="7">
    <source>
        <dbReference type="Proteomes" id="UP000092627"/>
    </source>
</evidence>
<evidence type="ECO:0000256" key="3">
    <source>
        <dbReference type="ARBA" id="ARBA00022837"/>
    </source>
</evidence>
<reference evidence="6 7" key="1">
    <citation type="submission" date="2016-06" db="EMBL/GenBank/DDBJ databases">
        <authorList>
            <person name="Kjaerup R.B."/>
            <person name="Dalgaard T.S."/>
            <person name="Juul-Madsen H.R."/>
        </authorList>
    </citation>
    <scope>NUCLEOTIDE SEQUENCE [LARGE SCALE GENOMIC DNA]</scope>
    <source>
        <strain evidence="6 7">CECT 5080</strain>
    </source>
</reference>
<evidence type="ECO:0000256" key="1">
    <source>
        <dbReference type="ARBA" id="ARBA00022729"/>
    </source>
</evidence>
<dbReference type="InterPro" id="IPR038081">
    <property type="entry name" value="CalX-like_sf"/>
</dbReference>
<dbReference type="SUPFAM" id="SSF141072">
    <property type="entry name" value="CalX-like"/>
    <property type="match status" value="1"/>
</dbReference>
<dbReference type="STRING" id="295068.MAQ5080_00375"/>
<evidence type="ECO:0000256" key="4">
    <source>
        <dbReference type="ARBA" id="ARBA00023065"/>
    </source>
</evidence>
<organism evidence="6 7">
    <name type="scientific">Marinomonas aquimarina</name>
    <dbReference type="NCBI Taxonomy" id="295068"/>
    <lineage>
        <taxon>Bacteria</taxon>
        <taxon>Pseudomonadati</taxon>
        <taxon>Pseudomonadota</taxon>
        <taxon>Gammaproteobacteria</taxon>
        <taxon>Oceanospirillales</taxon>
        <taxon>Oceanospirillaceae</taxon>
        <taxon>Marinomonas</taxon>
    </lineage>
</organism>
<keyword evidence="7" id="KW-1185">Reference proteome</keyword>
<evidence type="ECO:0000313" key="6">
    <source>
        <dbReference type="EMBL" id="SBS25816.1"/>
    </source>
</evidence>
<feature type="domain" description="Peptidase S1" evidence="5">
    <location>
        <begin position="34"/>
        <end position="268"/>
    </location>
</feature>
<evidence type="ECO:0000259" key="5">
    <source>
        <dbReference type="PROSITE" id="PS50240"/>
    </source>
</evidence>
<proteinExistence type="predicted"/>
<gene>
    <name evidence="6" type="ORF">MAQ5080_00375</name>
</gene>
<keyword evidence="2" id="KW-0677">Repeat</keyword>
<dbReference type="GO" id="GO:0007154">
    <property type="term" value="P:cell communication"/>
    <property type="evidence" value="ECO:0007669"/>
    <property type="project" value="InterPro"/>
</dbReference>
<dbReference type="Gene3D" id="2.60.40.2030">
    <property type="match status" value="1"/>
</dbReference>
<dbReference type="SUPFAM" id="SSF50494">
    <property type="entry name" value="Trypsin-like serine proteases"/>
    <property type="match status" value="1"/>
</dbReference>
<dbReference type="EMBL" id="FLOC01000001">
    <property type="protein sequence ID" value="SBS25816.1"/>
    <property type="molecule type" value="Genomic_DNA"/>
</dbReference>
<name>A0A1A8T295_9GAMM</name>
<dbReference type="GO" id="GO:0006508">
    <property type="term" value="P:proteolysis"/>
    <property type="evidence" value="ECO:0007669"/>
    <property type="project" value="InterPro"/>
</dbReference>
<dbReference type="Pfam" id="PF03160">
    <property type="entry name" value="Calx-beta"/>
    <property type="match status" value="1"/>
</dbReference>
<dbReference type="GO" id="GO:0030001">
    <property type="term" value="P:metal ion transport"/>
    <property type="evidence" value="ECO:0007669"/>
    <property type="project" value="TreeGrafter"/>
</dbReference>